<evidence type="ECO:0000313" key="1">
    <source>
        <dbReference type="EMBL" id="GFS01843.1"/>
    </source>
</evidence>
<organism evidence="1 2">
    <name type="scientific">Elysia marginata</name>
    <dbReference type="NCBI Taxonomy" id="1093978"/>
    <lineage>
        <taxon>Eukaryota</taxon>
        <taxon>Metazoa</taxon>
        <taxon>Spiralia</taxon>
        <taxon>Lophotrochozoa</taxon>
        <taxon>Mollusca</taxon>
        <taxon>Gastropoda</taxon>
        <taxon>Heterobranchia</taxon>
        <taxon>Euthyneura</taxon>
        <taxon>Panpulmonata</taxon>
        <taxon>Sacoglossa</taxon>
        <taxon>Placobranchoidea</taxon>
        <taxon>Plakobranchidae</taxon>
        <taxon>Elysia</taxon>
    </lineage>
</organism>
<reference evidence="1 2" key="1">
    <citation type="journal article" date="2021" name="Elife">
        <title>Chloroplast acquisition without the gene transfer in kleptoplastic sea slugs, Plakobranchus ocellatus.</title>
        <authorList>
            <person name="Maeda T."/>
            <person name="Takahashi S."/>
            <person name="Yoshida T."/>
            <person name="Shimamura S."/>
            <person name="Takaki Y."/>
            <person name="Nagai Y."/>
            <person name="Toyoda A."/>
            <person name="Suzuki Y."/>
            <person name="Arimoto A."/>
            <person name="Ishii H."/>
            <person name="Satoh N."/>
            <person name="Nishiyama T."/>
            <person name="Hasebe M."/>
            <person name="Maruyama T."/>
            <person name="Minagawa J."/>
            <person name="Obokata J."/>
            <person name="Shigenobu S."/>
        </authorList>
    </citation>
    <scope>NUCLEOTIDE SEQUENCE [LARGE SCALE GENOMIC DNA]</scope>
</reference>
<accession>A0AAV4HUH7</accession>
<protein>
    <submittedName>
        <fullName evidence="1">Uncharacterized protein</fullName>
    </submittedName>
</protein>
<sequence length="127" mass="13995">MQEVSTRNTRVVAFVNSYFMVDSRLSAIITAKTFRLTLPNSNVAAHEDFNIQPRDPENVLATVHTAINSAGPILSGRDVDEYLVGSLSLLDKLINGELAAHKLRASDQLILALCEGKNASALYYLRY</sequence>
<dbReference type="AlphaFoldDB" id="A0AAV4HUH7"/>
<proteinExistence type="predicted"/>
<name>A0AAV4HUH7_9GAST</name>
<gene>
    <name evidence="1" type="ORF">ElyMa_006432400</name>
</gene>
<dbReference type="Proteomes" id="UP000762676">
    <property type="component" value="Unassembled WGS sequence"/>
</dbReference>
<keyword evidence="2" id="KW-1185">Reference proteome</keyword>
<comment type="caution">
    <text evidence="1">The sequence shown here is derived from an EMBL/GenBank/DDBJ whole genome shotgun (WGS) entry which is preliminary data.</text>
</comment>
<evidence type="ECO:0000313" key="2">
    <source>
        <dbReference type="Proteomes" id="UP000762676"/>
    </source>
</evidence>
<dbReference type="EMBL" id="BMAT01012903">
    <property type="protein sequence ID" value="GFS01843.1"/>
    <property type="molecule type" value="Genomic_DNA"/>
</dbReference>